<reference evidence="1" key="1">
    <citation type="submission" date="2019-08" db="EMBL/GenBank/DDBJ databases">
        <title>The genome of the North American firefly Photinus pyralis.</title>
        <authorList>
            <consortium name="Photinus pyralis genome working group"/>
            <person name="Fallon T.R."/>
            <person name="Sander Lower S.E."/>
            <person name="Weng J.-K."/>
        </authorList>
    </citation>
    <scope>NUCLEOTIDE SEQUENCE</scope>
    <source>
        <strain evidence="1">TRF0915ILg1</strain>
        <tissue evidence="1">Whole body</tissue>
    </source>
</reference>
<evidence type="ECO:0000313" key="2">
    <source>
        <dbReference type="Proteomes" id="UP000801492"/>
    </source>
</evidence>
<sequence>MRKCCVIGCKDVTSRTTFSQRRCCNKYGLHELEIQNWQKDIYLHSVAVRVQYFHPMCIDTGGKLEKLSLATLNFPELPAKRPLEDEPFIKVEMEELKVATPQKTCGPHKRRQVMFSEEQPDTLKEDPDVVIIPSSKLLTF</sequence>
<gene>
    <name evidence="1" type="ORF">ILUMI_03145</name>
</gene>
<dbReference type="EMBL" id="VTPC01001120">
    <property type="protein sequence ID" value="KAF2903048.1"/>
    <property type="molecule type" value="Genomic_DNA"/>
</dbReference>
<organism evidence="1 2">
    <name type="scientific">Ignelater luminosus</name>
    <name type="common">Cucubano</name>
    <name type="synonym">Pyrophorus luminosus</name>
    <dbReference type="NCBI Taxonomy" id="2038154"/>
    <lineage>
        <taxon>Eukaryota</taxon>
        <taxon>Metazoa</taxon>
        <taxon>Ecdysozoa</taxon>
        <taxon>Arthropoda</taxon>
        <taxon>Hexapoda</taxon>
        <taxon>Insecta</taxon>
        <taxon>Pterygota</taxon>
        <taxon>Neoptera</taxon>
        <taxon>Endopterygota</taxon>
        <taxon>Coleoptera</taxon>
        <taxon>Polyphaga</taxon>
        <taxon>Elateriformia</taxon>
        <taxon>Elateroidea</taxon>
        <taxon>Elateridae</taxon>
        <taxon>Agrypninae</taxon>
        <taxon>Pyrophorini</taxon>
        <taxon>Ignelater</taxon>
    </lineage>
</organism>
<keyword evidence="2" id="KW-1185">Reference proteome</keyword>
<proteinExistence type="predicted"/>
<protein>
    <recommendedName>
        <fullName evidence="3">THAP-type domain-containing protein</fullName>
    </recommendedName>
</protein>
<accession>A0A8K0DGW7</accession>
<evidence type="ECO:0000313" key="1">
    <source>
        <dbReference type="EMBL" id="KAF2903048.1"/>
    </source>
</evidence>
<name>A0A8K0DGW7_IGNLU</name>
<dbReference type="OrthoDB" id="6765727at2759"/>
<dbReference type="Proteomes" id="UP000801492">
    <property type="component" value="Unassembled WGS sequence"/>
</dbReference>
<comment type="caution">
    <text evidence="1">The sequence shown here is derived from an EMBL/GenBank/DDBJ whole genome shotgun (WGS) entry which is preliminary data.</text>
</comment>
<evidence type="ECO:0008006" key="3">
    <source>
        <dbReference type="Google" id="ProtNLM"/>
    </source>
</evidence>
<dbReference type="AlphaFoldDB" id="A0A8K0DGW7"/>